<dbReference type="OrthoDB" id="344729at2"/>
<feature type="domain" description="YHS" evidence="2">
    <location>
        <begin position="42"/>
        <end position="88"/>
    </location>
</feature>
<dbReference type="Pfam" id="PF04945">
    <property type="entry name" value="YHS"/>
    <property type="match status" value="1"/>
</dbReference>
<gene>
    <name evidence="3" type="ORF">BCF53_106112</name>
</gene>
<dbReference type="Proteomes" id="UP000295793">
    <property type="component" value="Unassembled WGS sequence"/>
</dbReference>
<dbReference type="AlphaFoldDB" id="A0A4V2UJT9"/>
<dbReference type="RefSeq" id="WP_132701354.1">
    <property type="nucleotide sequence ID" value="NZ_SLZR01000006.1"/>
</dbReference>
<feature type="chain" id="PRO_5020929827" description="YHS domain-containing protein" evidence="1">
    <location>
        <begin position="21"/>
        <end position="149"/>
    </location>
</feature>
<protein>
    <recommendedName>
        <fullName evidence="2">YHS domain-containing protein</fullName>
    </recommendedName>
</protein>
<proteinExistence type="predicted"/>
<keyword evidence="1" id="KW-0732">Signal</keyword>
<accession>A0A4V2UJT9</accession>
<reference evidence="3 4" key="1">
    <citation type="submission" date="2019-03" db="EMBL/GenBank/DDBJ databases">
        <title>Genomic Encyclopedia of Archaeal and Bacterial Type Strains, Phase II (KMG-II): from individual species to whole genera.</title>
        <authorList>
            <person name="Goeker M."/>
        </authorList>
    </citation>
    <scope>NUCLEOTIDE SEQUENCE [LARGE SCALE GENOMIC DNA]</scope>
    <source>
        <strain evidence="3 4">DSM 15388</strain>
    </source>
</reference>
<evidence type="ECO:0000313" key="4">
    <source>
        <dbReference type="Proteomes" id="UP000295793"/>
    </source>
</evidence>
<keyword evidence="4" id="KW-1185">Reference proteome</keyword>
<comment type="caution">
    <text evidence="3">The sequence shown here is derived from an EMBL/GenBank/DDBJ whole genome shotgun (WGS) entry which is preliminary data.</text>
</comment>
<evidence type="ECO:0000313" key="3">
    <source>
        <dbReference type="EMBL" id="TCS41381.1"/>
    </source>
</evidence>
<organism evidence="3 4">
    <name type="scientific">Reinekea marinisedimentorum</name>
    <dbReference type="NCBI Taxonomy" id="230495"/>
    <lineage>
        <taxon>Bacteria</taxon>
        <taxon>Pseudomonadati</taxon>
        <taxon>Pseudomonadota</taxon>
        <taxon>Gammaproteobacteria</taxon>
        <taxon>Oceanospirillales</taxon>
        <taxon>Saccharospirillaceae</taxon>
        <taxon>Reinekea</taxon>
    </lineage>
</organism>
<dbReference type="NCBIfam" id="NF041384">
    <property type="entry name" value="YHS_seleno_dom"/>
    <property type="match status" value="1"/>
</dbReference>
<name>A0A4V2UJT9_9GAMM</name>
<dbReference type="EMBL" id="SLZR01000006">
    <property type="protein sequence ID" value="TCS41381.1"/>
    <property type="molecule type" value="Genomic_DNA"/>
</dbReference>
<dbReference type="InterPro" id="IPR007029">
    <property type="entry name" value="YHS_dom"/>
</dbReference>
<sequence length="149" mass="17058">MTVRQLFISVFLTLAVAAQAVALDAIYTPWNNNLAIRGYDPVAYFTENAAVEGSKQFEYEWQGADWRFSSEEHLNLFVSNPEMYAPQYGGYCAWAVAHGKTASIEPEQFSVIDGKLYLNYNAKIQEKWKVDTSKYIELADENWPKLLQE</sequence>
<evidence type="ECO:0000259" key="2">
    <source>
        <dbReference type="Pfam" id="PF04945"/>
    </source>
</evidence>
<evidence type="ECO:0000256" key="1">
    <source>
        <dbReference type="SAM" id="SignalP"/>
    </source>
</evidence>
<feature type="signal peptide" evidence="1">
    <location>
        <begin position="1"/>
        <end position="20"/>
    </location>
</feature>